<dbReference type="InterPro" id="IPR019704">
    <property type="entry name" value="Flagellar_assmbl_FliX_class2"/>
</dbReference>
<evidence type="ECO:0000256" key="1">
    <source>
        <dbReference type="SAM" id="MobiDB-lite"/>
    </source>
</evidence>
<dbReference type="Proteomes" id="UP001595711">
    <property type="component" value="Unassembled WGS sequence"/>
</dbReference>
<proteinExistence type="predicted"/>
<organism evidence="2 3">
    <name type="scientific">Ferrovibrio xuzhouensis</name>
    <dbReference type="NCBI Taxonomy" id="1576914"/>
    <lineage>
        <taxon>Bacteria</taxon>
        <taxon>Pseudomonadati</taxon>
        <taxon>Pseudomonadota</taxon>
        <taxon>Alphaproteobacteria</taxon>
        <taxon>Rhodospirillales</taxon>
        <taxon>Rhodospirillaceae</taxon>
        <taxon>Ferrovibrio</taxon>
    </lineage>
</organism>
<keyword evidence="2" id="KW-0282">Flagellum</keyword>
<gene>
    <name evidence="2" type="ORF">ACFOOQ_00230</name>
</gene>
<evidence type="ECO:0000313" key="3">
    <source>
        <dbReference type="Proteomes" id="UP001595711"/>
    </source>
</evidence>
<evidence type="ECO:0000313" key="2">
    <source>
        <dbReference type="EMBL" id="MFC3673949.1"/>
    </source>
</evidence>
<keyword evidence="2" id="KW-0966">Cell projection</keyword>
<keyword evidence="2" id="KW-0969">Cilium</keyword>
<keyword evidence="3" id="KW-1185">Reference proteome</keyword>
<reference evidence="3" key="1">
    <citation type="journal article" date="2019" name="Int. J. Syst. Evol. Microbiol.">
        <title>The Global Catalogue of Microorganisms (GCM) 10K type strain sequencing project: providing services to taxonomists for standard genome sequencing and annotation.</title>
        <authorList>
            <consortium name="The Broad Institute Genomics Platform"/>
            <consortium name="The Broad Institute Genome Sequencing Center for Infectious Disease"/>
            <person name="Wu L."/>
            <person name="Ma J."/>
        </authorList>
    </citation>
    <scope>NUCLEOTIDE SEQUENCE [LARGE SCALE GENOMIC DNA]</scope>
    <source>
        <strain evidence="3">KCTC 42182</strain>
    </source>
</reference>
<dbReference type="Pfam" id="PF10768">
    <property type="entry name" value="FliX"/>
    <property type="match status" value="1"/>
</dbReference>
<sequence length="143" mass="14974">MSINKIDGPGGVKPGAPKRAGGTGATGGTSFASLLKETEKSSGQVNQAAPMAALDAMLVVQAVDEQGGGRQNRQRAFRRGSTLLEKLDEIRHGLLEGSIPASQLQALAKALRSEKMAVEDPQLAELLGEIELRCEVELAKLGL</sequence>
<protein>
    <submittedName>
        <fullName evidence="2">Flagellar assembly protein FliX</fullName>
    </submittedName>
</protein>
<dbReference type="EMBL" id="JBHRYJ010000001">
    <property type="protein sequence ID" value="MFC3673949.1"/>
    <property type="molecule type" value="Genomic_DNA"/>
</dbReference>
<dbReference type="RefSeq" id="WP_379719993.1">
    <property type="nucleotide sequence ID" value="NZ_JBHRYJ010000001.1"/>
</dbReference>
<comment type="caution">
    <text evidence="2">The sequence shown here is derived from an EMBL/GenBank/DDBJ whole genome shotgun (WGS) entry which is preliminary data.</text>
</comment>
<name>A0ABV7V921_9PROT</name>
<accession>A0ABV7V921</accession>
<feature type="region of interest" description="Disordered" evidence="1">
    <location>
        <begin position="1"/>
        <end position="30"/>
    </location>
</feature>